<organism evidence="1">
    <name type="scientific">sediment metagenome</name>
    <dbReference type="NCBI Taxonomy" id="749907"/>
    <lineage>
        <taxon>unclassified sequences</taxon>
        <taxon>metagenomes</taxon>
        <taxon>ecological metagenomes</taxon>
    </lineage>
</organism>
<gene>
    <name evidence="1" type="ORF">LDC_0874</name>
</gene>
<sequence>MITTLIKLFVKNIRQRGVNMPVSVMYNYKGEFIHTELMDYIPAFSIGMTIDIMDEHYEITKLIYQPYQRRYKIFLEKI</sequence>
<comment type="caution">
    <text evidence="1">The sequence shown here is derived from an EMBL/GenBank/DDBJ whole genome shotgun (WGS) entry which is preliminary data.</text>
</comment>
<reference evidence="1" key="2">
    <citation type="journal article" date="2011" name="Microb. Ecol.">
        <title>Taxonomic and Functional Metagenomic Profiling of the Microbial Community in the Anoxic Sediment of a Sub-saline Shallow Lake (Laguna de Carrizo, Central Spain).</title>
        <authorList>
            <person name="Ferrer M."/>
            <person name="Guazzaroni M.E."/>
            <person name="Richter M."/>
            <person name="Garcia-Salamanca A."/>
            <person name="Yarza P."/>
            <person name="Suarez-Suarez A."/>
            <person name="Solano J."/>
            <person name="Alcaide M."/>
            <person name="van Dillewijn P."/>
            <person name="Molina-Henares M.A."/>
            <person name="Lopez-Cortes N."/>
            <person name="Al-Ramahi Y."/>
            <person name="Guerrero C."/>
            <person name="Acosta A."/>
            <person name="de Eugenio L.I."/>
            <person name="Martinez V."/>
            <person name="Marques S."/>
            <person name="Rojo F."/>
            <person name="Santero E."/>
            <person name="Genilloud O."/>
            <person name="Perez-Perez J."/>
            <person name="Rossello-Mora R."/>
            <person name="Ramos J.L."/>
        </authorList>
    </citation>
    <scope>NUCLEOTIDE SEQUENCE</scope>
</reference>
<dbReference type="EMBL" id="ADZX01000356">
    <property type="protein sequence ID" value="EFK97101.1"/>
    <property type="molecule type" value="Genomic_DNA"/>
</dbReference>
<dbReference type="AlphaFoldDB" id="D9PH74"/>
<protein>
    <submittedName>
        <fullName evidence="1">Uncharacterized protein</fullName>
    </submittedName>
</protein>
<proteinExistence type="predicted"/>
<evidence type="ECO:0000313" key="1">
    <source>
        <dbReference type="EMBL" id="EFK97101.1"/>
    </source>
</evidence>
<reference evidence="1" key="1">
    <citation type="submission" date="2010-07" db="EMBL/GenBank/DDBJ databases">
        <authorList>
            <consortium name="CONSOLIDER consortium CSD2007-00005"/>
            <person name="Guazzaroni M.-E."/>
            <person name="Richter M."/>
            <person name="Garcia-Salamanca A."/>
            <person name="Yarza P."/>
            <person name="Ferrer M."/>
        </authorList>
    </citation>
    <scope>NUCLEOTIDE SEQUENCE</scope>
</reference>
<name>D9PH74_9ZZZZ</name>
<accession>D9PH74</accession>